<dbReference type="EMBL" id="JAZDUF010000008">
    <property type="protein sequence ID" value="MEE3852941.1"/>
    <property type="molecule type" value="Genomic_DNA"/>
</dbReference>
<accession>A0ABU7MIJ5</accession>
<dbReference type="RefSeq" id="WP_330435627.1">
    <property type="nucleotide sequence ID" value="NZ_JAZDUF010000008.1"/>
</dbReference>
<feature type="domain" description="Tetracyclin repressor-like C-terminal group 31" evidence="1">
    <location>
        <begin position="85"/>
        <end position="186"/>
    </location>
</feature>
<dbReference type="SUPFAM" id="SSF46689">
    <property type="entry name" value="Homeodomain-like"/>
    <property type="match status" value="1"/>
</dbReference>
<gene>
    <name evidence="2" type="ORF">VZC37_21570</name>
</gene>
<comment type="caution">
    <text evidence="2">The sequence shown here is derived from an EMBL/GenBank/DDBJ whole genome shotgun (WGS) entry which is preliminary data.</text>
</comment>
<sequence>MTDRQALLGKAALQVIASGGLRALTHRAVDEAAGLPAGSVNYYAPTRSRLNGLALAEVYEQMYAIAVRTFGPVLDVGEKAATDVVLDCTTDFVEAMSNEGRGAVRARHALLVEAQFDADLRKQVITNRTAFIGFTEPFVRAYAPESSERAAELIVVLIDGLIQQQTLVATSNFPRPMIRAAIARIFRYEER</sequence>
<name>A0ABU7MIJ5_9ACTN</name>
<evidence type="ECO:0000313" key="2">
    <source>
        <dbReference type="EMBL" id="MEE3852941.1"/>
    </source>
</evidence>
<evidence type="ECO:0000259" key="1">
    <source>
        <dbReference type="Pfam" id="PF17940"/>
    </source>
</evidence>
<evidence type="ECO:0000313" key="3">
    <source>
        <dbReference type="Proteomes" id="UP001347146"/>
    </source>
</evidence>
<proteinExistence type="predicted"/>
<dbReference type="Proteomes" id="UP001347146">
    <property type="component" value="Unassembled WGS sequence"/>
</dbReference>
<dbReference type="InterPro" id="IPR009057">
    <property type="entry name" value="Homeodomain-like_sf"/>
</dbReference>
<dbReference type="Gene3D" id="1.10.357.10">
    <property type="entry name" value="Tetracycline Repressor, domain 2"/>
    <property type="match status" value="1"/>
</dbReference>
<organism evidence="2 3">
    <name type="scientific">Gordonia sesuvii</name>
    <dbReference type="NCBI Taxonomy" id="3116777"/>
    <lineage>
        <taxon>Bacteria</taxon>
        <taxon>Bacillati</taxon>
        <taxon>Actinomycetota</taxon>
        <taxon>Actinomycetes</taxon>
        <taxon>Mycobacteriales</taxon>
        <taxon>Gordoniaceae</taxon>
        <taxon>Gordonia</taxon>
    </lineage>
</organism>
<keyword evidence="3" id="KW-1185">Reference proteome</keyword>
<dbReference type="Pfam" id="PF17940">
    <property type="entry name" value="TetR_C_31"/>
    <property type="match status" value="1"/>
</dbReference>
<protein>
    <recommendedName>
        <fullName evidence="1">Tetracyclin repressor-like C-terminal group 31 domain-containing protein</fullName>
    </recommendedName>
</protein>
<dbReference type="InterPro" id="IPR041583">
    <property type="entry name" value="TetR_C_31"/>
</dbReference>
<reference evidence="2 3" key="1">
    <citation type="submission" date="2024-01" db="EMBL/GenBank/DDBJ databases">
        <title>Draft genome sequence of Gordonia sp. LSe1-13.</title>
        <authorList>
            <person name="Suphannarot A."/>
            <person name="Mingma R."/>
        </authorList>
    </citation>
    <scope>NUCLEOTIDE SEQUENCE [LARGE SCALE GENOMIC DNA]</scope>
    <source>
        <strain evidence="2 3">LSe1-13</strain>
    </source>
</reference>